<keyword evidence="5" id="KW-1185">Reference proteome</keyword>
<accession>A0ABY6G337</accession>
<dbReference type="RefSeq" id="WP_263594268.1">
    <property type="nucleotide sequence ID" value="NZ_CP107020.1"/>
</dbReference>
<sequence length="219" mass="22935">MHPDAPGPLVAVILAGGRARRLGGIAKTRVPLAGPSALDRVLAACEGAVRIVVGPDDDVQTGSRTLVVREDPPFGGPVAALARAVQEIDTQRLLPADGGEVAVLGGDMPHLRPRTLAALRAGDPTRVRTTVDATGHLQFLCAVWPYPRLVSGLNVATVDGADAVSMRVLYTTLGPDEIESLDLDPGDVEDIDTPEDLARARSRLAPPDAPPPVPARRTR</sequence>
<dbReference type="Gene3D" id="3.90.550.10">
    <property type="entry name" value="Spore Coat Polysaccharide Biosynthesis Protein SpsA, Chain A"/>
    <property type="match status" value="1"/>
</dbReference>
<gene>
    <name evidence="4" type="ORF">BRM3_01075</name>
</gene>
<dbReference type="Pfam" id="PF12804">
    <property type="entry name" value="NTP_transf_3"/>
    <property type="match status" value="1"/>
</dbReference>
<dbReference type="EMBL" id="CP107020">
    <property type="protein sequence ID" value="UYG17059.1"/>
    <property type="molecule type" value="Genomic_DNA"/>
</dbReference>
<proteinExistence type="predicted"/>
<evidence type="ECO:0000313" key="5">
    <source>
        <dbReference type="Proteomes" id="UP001164305"/>
    </source>
</evidence>
<dbReference type="PANTHER" id="PTHR19136:SF81">
    <property type="entry name" value="MOLYBDENUM COFACTOR GUANYLYLTRANSFERASE"/>
    <property type="match status" value="1"/>
</dbReference>
<protein>
    <submittedName>
        <fullName evidence="4">NTP transferase domain-containing protein</fullName>
    </submittedName>
</protein>
<dbReference type="PANTHER" id="PTHR19136">
    <property type="entry name" value="MOLYBDENUM COFACTOR GUANYLYLTRANSFERASE"/>
    <property type="match status" value="1"/>
</dbReference>
<evidence type="ECO:0000259" key="3">
    <source>
        <dbReference type="Pfam" id="PF12804"/>
    </source>
</evidence>
<feature type="domain" description="MobA-like NTP transferase" evidence="3">
    <location>
        <begin position="11"/>
        <end position="144"/>
    </location>
</feature>
<dbReference type="SUPFAM" id="SSF53448">
    <property type="entry name" value="Nucleotide-diphospho-sugar transferases"/>
    <property type="match status" value="1"/>
</dbReference>
<evidence type="ECO:0000256" key="1">
    <source>
        <dbReference type="ARBA" id="ARBA00022679"/>
    </source>
</evidence>
<keyword evidence="1 4" id="KW-0808">Transferase</keyword>
<feature type="region of interest" description="Disordered" evidence="2">
    <location>
        <begin position="199"/>
        <end position="219"/>
    </location>
</feature>
<organism evidence="4 5">
    <name type="scientific">Brachybacterium huguangmaarense</name>
    <dbReference type="NCBI Taxonomy" id="1652028"/>
    <lineage>
        <taxon>Bacteria</taxon>
        <taxon>Bacillati</taxon>
        <taxon>Actinomycetota</taxon>
        <taxon>Actinomycetes</taxon>
        <taxon>Micrococcales</taxon>
        <taxon>Dermabacteraceae</taxon>
        <taxon>Brachybacterium</taxon>
    </lineage>
</organism>
<dbReference type="InterPro" id="IPR029044">
    <property type="entry name" value="Nucleotide-diphossugar_trans"/>
</dbReference>
<name>A0ABY6G337_9MICO</name>
<dbReference type="Proteomes" id="UP001164305">
    <property type="component" value="Chromosome"/>
</dbReference>
<feature type="compositionally biased region" description="Pro residues" evidence="2">
    <location>
        <begin position="207"/>
        <end position="219"/>
    </location>
</feature>
<dbReference type="GO" id="GO:0016740">
    <property type="term" value="F:transferase activity"/>
    <property type="evidence" value="ECO:0007669"/>
    <property type="project" value="UniProtKB-KW"/>
</dbReference>
<evidence type="ECO:0000256" key="2">
    <source>
        <dbReference type="SAM" id="MobiDB-lite"/>
    </source>
</evidence>
<evidence type="ECO:0000313" key="4">
    <source>
        <dbReference type="EMBL" id="UYG17059.1"/>
    </source>
</evidence>
<dbReference type="InterPro" id="IPR025877">
    <property type="entry name" value="MobA-like_NTP_Trfase"/>
</dbReference>
<reference evidence="4" key="1">
    <citation type="submission" date="2022-10" db="EMBL/GenBank/DDBJ databases">
        <title>Whole-Genome Sequencing of Brachybacterium huguangmaarense BRM-3, Isolated from Betula schmidtii.</title>
        <authorList>
            <person name="Haam D."/>
        </authorList>
    </citation>
    <scope>NUCLEOTIDE SEQUENCE</scope>
    <source>
        <strain evidence="4">BRM-3</strain>
    </source>
</reference>